<proteinExistence type="predicted"/>
<evidence type="ECO:0000256" key="1">
    <source>
        <dbReference type="SAM" id="MobiDB-lite"/>
    </source>
</evidence>
<evidence type="ECO:0000313" key="2">
    <source>
        <dbReference type="EMBL" id="OMO71831.1"/>
    </source>
</evidence>
<dbReference type="EMBL" id="AWWV01011523">
    <property type="protein sequence ID" value="OMO71831.1"/>
    <property type="molecule type" value="Genomic_DNA"/>
</dbReference>
<name>A0A1R3HNQ6_COCAP</name>
<evidence type="ECO:0000313" key="3">
    <source>
        <dbReference type="Proteomes" id="UP000188268"/>
    </source>
</evidence>
<keyword evidence="3" id="KW-1185">Reference proteome</keyword>
<feature type="region of interest" description="Disordered" evidence="1">
    <location>
        <begin position="1"/>
        <end position="22"/>
    </location>
</feature>
<accession>A0A1R3HNQ6</accession>
<gene>
    <name evidence="2" type="ORF">CCACVL1_18055</name>
</gene>
<reference evidence="2 3" key="1">
    <citation type="submission" date="2013-09" db="EMBL/GenBank/DDBJ databases">
        <title>Corchorus capsularis genome sequencing.</title>
        <authorList>
            <person name="Alam M."/>
            <person name="Haque M.S."/>
            <person name="Islam M.S."/>
            <person name="Emdad E.M."/>
            <person name="Islam M.M."/>
            <person name="Ahmed B."/>
            <person name="Halim A."/>
            <person name="Hossen Q.M.M."/>
            <person name="Hossain M.Z."/>
            <person name="Ahmed R."/>
            <person name="Khan M.M."/>
            <person name="Islam R."/>
            <person name="Rashid M.M."/>
            <person name="Khan S.A."/>
            <person name="Rahman M.S."/>
            <person name="Alam M."/>
        </authorList>
    </citation>
    <scope>NUCLEOTIDE SEQUENCE [LARGE SCALE GENOMIC DNA]</scope>
    <source>
        <strain evidence="3">cv. CVL-1</strain>
        <tissue evidence="2">Whole seedling</tissue>
    </source>
</reference>
<dbReference type="AlphaFoldDB" id="A0A1R3HNQ6"/>
<dbReference type="Gramene" id="OMO71831">
    <property type="protein sequence ID" value="OMO71831"/>
    <property type="gene ID" value="CCACVL1_18055"/>
</dbReference>
<dbReference type="Proteomes" id="UP000188268">
    <property type="component" value="Unassembled WGS sequence"/>
</dbReference>
<organism evidence="2 3">
    <name type="scientific">Corchorus capsularis</name>
    <name type="common">Jute</name>
    <dbReference type="NCBI Taxonomy" id="210143"/>
    <lineage>
        <taxon>Eukaryota</taxon>
        <taxon>Viridiplantae</taxon>
        <taxon>Streptophyta</taxon>
        <taxon>Embryophyta</taxon>
        <taxon>Tracheophyta</taxon>
        <taxon>Spermatophyta</taxon>
        <taxon>Magnoliopsida</taxon>
        <taxon>eudicotyledons</taxon>
        <taxon>Gunneridae</taxon>
        <taxon>Pentapetalae</taxon>
        <taxon>rosids</taxon>
        <taxon>malvids</taxon>
        <taxon>Malvales</taxon>
        <taxon>Malvaceae</taxon>
        <taxon>Grewioideae</taxon>
        <taxon>Apeibeae</taxon>
        <taxon>Corchorus</taxon>
    </lineage>
</organism>
<sequence>MVVEEGGQNDDRVAPGEEEEVAPVDLNIEEQQLDDQQDYLNNAPKPRVPQRRRWDNGIDIGNELLYRTRAGATRKINDCAAPPAPLLPQRNLSGID</sequence>
<comment type="caution">
    <text evidence="2">The sequence shown here is derived from an EMBL/GenBank/DDBJ whole genome shotgun (WGS) entry which is preliminary data.</text>
</comment>
<protein>
    <submittedName>
        <fullName evidence="2">Uncharacterized protein</fullName>
    </submittedName>
</protein>